<evidence type="ECO:0000313" key="2">
    <source>
        <dbReference type="EMBL" id="VTT58800.1"/>
    </source>
</evidence>
<protein>
    <submittedName>
        <fullName evidence="2">Uncharacterized protein</fullName>
    </submittedName>
</protein>
<evidence type="ECO:0000256" key="1">
    <source>
        <dbReference type="SAM" id="MobiDB-lite"/>
    </source>
</evidence>
<gene>
    <name evidence="2" type="ORF">C2S_3697</name>
</gene>
<proteinExistence type="predicted"/>
<feature type="compositionally biased region" description="Pro residues" evidence="1">
    <location>
        <begin position="43"/>
        <end position="69"/>
    </location>
</feature>
<accession>A0A0I9XJN3</accession>
<name>A0A0I9XJN3_FUSFU</name>
<feature type="region of interest" description="Disordered" evidence="1">
    <location>
        <begin position="34"/>
        <end position="73"/>
    </location>
</feature>
<dbReference type="Proteomes" id="UP000760494">
    <property type="component" value="Unassembled WGS sequence"/>
</dbReference>
<sequence>MSDQRDLSEDARVLAKIYSTQFYRRVDGLARNASGVVYDPSRGPAPPSPELKPFQPAPPRPDTPRPSGPPSIDIPGRAIVNENFQENVRRVLGDAYVNSWSSLGDMTMGCIDFVRGKKQRGRSEKMWGVREIQIFARFSVWGVHKDVIEALIEWPREWFTPEEAPIYYATIEDELRYIPVTPQQAQADAQQASSLGQ</sequence>
<dbReference type="OrthoDB" id="5034114at2759"/>
<comment type="caution">
    <text evidence="2">The sequence shown here is derived from an EMBL/GenBank/DDBJ whole genome shotgun (WGS) entry which is preliminary data.</text>
</comment>
<dbReference type="EMBL" id="CABFJX010000024">
    <property type="protein sequence ID" value="VTT58800.1"/>
    <property type="molecule type" value="Genomic_DNA"/>
</dbReference>
<organism evidence="2 3">
    <name type="scientific">Fusarium fujikuroi</name>
    <name type="common">Bakanae and foot rot disease fungus</name>
    <name type="synonym">Gibberella fujikuroi</name>
    <dbReference type="NCBI Taxonomy" id="5127"/>
    <lineage>
        <taxon>Eukaryota</taxon>
        <taxon>Fungi</taxon>
        <taxon>Dikarya</taxon>
        <taxon>Ascomycota</taxon>
        <taxon>Pezizomycotina</taxon>
        <taxon>Sordariomycetes</taxon>
        <taxon>Hypocreomycetidae</taxon>
        <taxon>Hypocreales</taxon>
        <taxon>Nectriaceae</taxon>
        <taxon>Fusarium</taxon>
        <taxon>Fusarium fujikuroi species complex</taxon>
    </lineage>
</organism>
<reference evidence="2" key="1">
    <citation type="submission" date="2019-05" db="EMBL/GenBank/DDBJ databases">
        <authorList>
            <person name="Piombo E."/>
        </authorList>
    </citation>
    <scope>NUCLEOTIDE SEQUENCE</scope>
    <source>
        <strain evidence="2">C2S</strain>
    </source>
</reference>
<evidence type="ECO:0000313" key="3">
    <source>
        <dbReference type="Proteomes" id="UP000760494"/>
    </source>
</evidence>
<dbReference type="AlphaFoldDB" id="A0A0I9XJN3"/>